<dbReference type="PROSITE" id="PS50011">
    <property type="entry name" value="PROTEIN_KINASE_DOM"/>
    <property type="match status" value="1"/>
</dbReference>
<proteinExistence type="predicted"/>
<evidence type="ECO:0000259" key="1">
    <source>
        <dbReference type="PROSITE" id="PS50011"/>
    </source>
</evidence>
<keyword evidence="2" id="KW-0808">Transferase</keyword>
<dbReference type="CDD" id="cd00180">
    <property type="entry name" value="PKc"/>
    <property type="match status" value="1"/>
</dbReference>
<sequence>MPNPQCEVDADQARRLRTVLRDLDPDCTNFHIIETNSYGTIYRAHHQTVKMIVAVKVVRCDRHGPFPNTYTSDRDGQPKDFSILQSIVHPNVLEILNVYRSSTSPMTNIISEYMGGGTLLDYIRNEYQLQLPKRIDLSHPGLGIEELTARDIMYQLCQGMGYVHRLGVVHRNLKPENILLTGDKIPFIKIGGFGLAARITQDRGKLTAVTGSLDYMAPEVLHPAEPGYDQRADSWSAGIIFFELLILEKPYVYRPRAFPELVLPALRWETLRDGRLSDDGASSPFGVLFIPSILFSDTTSSNVCYVEPLPDATRWAPHWSIGG</sequence>
<comment type="caution">
    <text evidence="2">The sequence shown here is derived from an EMBL/GenBank/DDBJ whole genome shotgun (WGS) entry which is preliminary data.</text>
</comment>
<accession>A0AAD7E5K8</accession>
<dbReference type="Gene3D" id="1.10.510.10">
    <property type="entry name" value="Transferase(Phosphotransferase) domain 1"/>
    <property type="match status" value="1"/>
</dbReference>
<dbReference type="Pfam" id="PF00069">
    <property type="entry name" value="Pkinase"/>
    <property type="match status" value="1"/>
</dbReference>
<dbReference type="InterPro" id="IPR000719">
    <property type="entry name" value="Prot_kinase_dom"/>
</dbReference>
<dbReference type="GO" id="GO:0004674">
    <property type="term" value="F:protein serine/threonine kinase activity"/>
    <property type="evidence" value="ECO:0007669"/>
    <property type="project" value="InterPro"/>
</dbReference>
<dbReference type="AlphaFoldDB" id="A0AAD7E5K8"/>
<gene>
    <name evidence="2" type="ORF">GGX14DRAFT_553576</name>
</gene>
<dbReference type="EMBL" id="JARJCW010000001">
    <property type="protein sequence ID" value="KAJ7230088.1"/>
    <property type="molecule type" value="Genomic_DNA"/>
</dbReference>
<reference evidence="2" key="1">
    <citation type="submission" date="2023-03" db="EMBL/GenBank/DDBJ databases">
        <title>Massive genome expansion in bonnet fungi (Mycena s.s.) driven by repeated elements and novel gene families across ecological guilds.</title>
        <authorList>
            <consortium name="Lawrence Berkeley National Laboratory"/>
            <person name="Harder C.B."/>
            <person name="Miyauchi S."/>
            <person name="Viragh M."/>
            <person name="Kuo A."/>
            <person name="Thoen E."/>
            <person name="Andreopoulos B."/>
            <person name="Lu D."/>
            <person name="Skrede I."/>
            <person name="Drula E."/>
            <person name="Henrissat B."/>
            <person name="Morin E."/>
            <person name="Kohler A."/>
            <person name="Barry K."/>
            <person name="LaButti K."/>
            <person name="Morin E."/>
            <person name="Salamov A."/>
            <person name="Lipzen A."/>
            <person name="Mereny Z."/>
            <person name="Hegedus B."/>
            <person name="Baldrian P."/>
            <person name="Stursova M."/>
            <person name="Weitz H."/>
            <person name="Taylor A."/>
            <person name="Grigoriev I.V."/>
            <person name="Nagy L.G."/>
            <person name="Martin F."/>
            <person name="Kauserud H."/>
        </authorList>
    </citation>
    <scope>NUCLEOTIDE SEQUENCE</scope>
    <source>
        <strain evidence="2">9144</strain>
    </source>
</reference>
<name>A0AAD7E5K8_9AGAR</name>
<evidence type="ECO:0000313" key="3">
    <source>
        <dbReference type="Proteomes" id="UP001219525"/>
    </source>
</evidence>
<dbReference type="GO" id="GO:0005524">
    <property type="term" value="F:ATP binding"/>
    <property type="evidence" value="ECO:0007669"/>
    <property type="project" value="InterPro"/>
</dbReference>
<dbReference type="PANTHER" id="PTHR24348">
    <property type="entry name" value="SERINE/THREONINE-PROTEIN KINASE UNC-51-RELATED"/>
    <property type="match status" value="1"/>
</dbReference>
<dbReference type="GO" id="GO:0005737">
    <property type="term" value="C:cytoplasm"/>
    <property type="evidence" value="ECO:0007669"/>
    <property type="project" value="TreeGrafter"/>
</dbReference>
<dbReference type="InterPro" id="IPR011009">
    <property type="entry name" value="Kinase-like_dom_sf"/>
</dbReference>
<organism evidence="2 3">
    <name type="scientific">Mycena pura</name>
    <dbReference type="NCBI Taxonomy" id="153505"/>
    <lineage>
        <taxon>Eukaryota</taxon>
        <taxon>Fungi</taxon>
        <taxon>Dikarya</taxon>
        <taxon>Basidiomycota</taxon>
        <taxon>Agaricomycotina</taxon>
        <taxon>Agaricomycetes</taxon>
        <taxon>Agaricomycetidae</taxon>
        <taxon>Agaricales</taxon>
        <taxon>Marasmiineae</taxon>
        <taxon>Mycenaceae</taxon>
        <taxon>Mycena</taxon>
    </lineage>
</organism>
<dbReference type="SUPFAM" id="SSF56112">
    <property type="entry name" value="Protein kinase-like (PK-like)"/>
    <property type="match status" value="1"/>
</dbReference>
<keyword evidence="2" id="KW-0418">Kinase</keyword>
<evidence type="ECO:0000313" key="2">
    <source>
        <dbReference type="EMBL" id="KAJ7230088.1"/>
    </source>
</evidence>
<feature type="domain" description="Protein kinase" evidence="1">
    <location>
        <begin position="27"/>
        <end position="323"/>
    </location>
</feature>
<dbReference type="InterPro" id="IPR045269">
    <property type="entry name" value="Atg1-like"/>
</dbReference>
<protein>
    <submittedName>
        <fullName evidence="2">Kinase-like domain-containing protein</fullName>
    </submittedName>
</protein>
<keyword evidence="3" id="KW-1185">Reference proteome</keyword>
<dbReference type="Proteomes" id="UP001219525">
    <property type="component" value="Unassembled WGS sequence"/>
</dbReference>
<dbReference type="PANTHER" id="PTHR24348:SF68">
    <property type="entry name" value="SERINE_THREONINE-PROTEIN KINASE ATG1C"/>
    <property type="match status" value="1"/>
</dbReference>
<dbReference type="GO" id="GO:0010506">
    <property type="term" value="P:regulation of autophagy"/>
    <property type="evidence" value="ECO:0007669"/>
    <property type="project" value="InterPro"/>
</dbReference>